<evidence type="ECO:0000313" key="1">
    <source>
        <dbReference type="EMBL" id="MFC4542015.1"/>
    </source>
</evidence>
<evidence type="ECO:0008006" key="3">
    <source>
        <dbReference type="Google" id="ProtNLM"/>
    </source>
</evidence>
<dbReference type="InterPro" id="IPR058715">
    <property type="entry name" value="PDDEXK_nuclease-rel"/>
</dbReference>
<dbReference type="RefSeq" id="WP_250141422.1">
    <property type="nucleotide sequence ID" value="NZ_JALIQP010000004.1"/>
</dbReference>
<proteinExistence type="predicted"/>
<accession>A0ABD5PNW8</accession>
<dbReference type="Proteomes" id="UP001595898">
    <property type="component" value="Unassembled WGS sequence"/>
</dbReference>
<name>A0ABD5PNW8_9EURY</name>
<protein>
    <recommendedName>
        <fullName evidence="3">PD(D/E)XK endonuclease domain-containing protein</fullName>
    </recommendedName>
</protein>
<evidence type="ECO:0000313" key="2">
    <source>
        <dbReference type="Proteomes" id="UP001595898"/>
    </source>
</evidence>
<dbReference type="EMBL" id="JBHSFA010000005">
    <property type="protein sequence ID" value="MFC4542015.1"/>
    <property type="molecule type" value="Genomic_DNA"/>
</dbReference>
<dbReference type="AlphaFoldDB" id="A0ABD5PNW8"/>
<gene>
    <name evidence="1" type="ORF">ACFO5R_08760</name>
</gene>
<comment type="caution">
    <text evidence="1">The sequence shown here is derived from an EMBL/GenBank/DDBJ whole genome shotgun (WGS) entry which is preliminary data.</text>
</comment>
<sequence>MPSHKANKHGTACEYHLAETYRVDLVDQDGKRIDTSWYDGKKDGTPWEFKATAHRHADGNPGNFKVYRQYHSKLVRAGGMYGFAVYRKRGTGTQILKTKAIAASSLPMLRWHGGGDHRGTEQAKLSIDAIF</sequence>
<dbReference type="Pfam" id="PF25941">
    <property type="entry name" value="PDDEXK_16"/>
    <property type="match status" value="1"/>
</dbReference>
<organism evidence="1 2">
    <name type="scientific">Halosolutus amylolyticus</name>
    <dbReference type="NCBI Taxonomy" id="2932267"/>
    <lineage>
        <taxon>Archaea</taxon>
        <taxon>Methanobacteriati</taxon>
        <taxon>Methanobacteriota</taxon>
        <taxon>Stenosarchaea group</taxon>
        <taxon>Halobacteria</taxon>
        <taxon>Halobacteriales</taxon>
        <taxon>Natrialbaceae</taxon>
        <taxon>Halosolutus</taxon>
    </lineage>
</organism>
<reference evidence="1 2" key="1">
    <citation type="journal article" date="2019" name="Int. J. Syst. Evol. Microbiol.">
        <title>The Global Catalogue of Microorganisms (GCM) 10K type strain sequencing project: providing services to taxonomists for standard genome sequencing and annotation.</title>
        <authorList>
            <consortium name="The Broad Institute Genomics Platform"/>
            <consortium name="The Broad Institute Genome Sequencing Center for Infectious Disease"/>
            <person name="Wu L."/>
            <person name="Ma J."/>
        </authorList>
    </citation>
    <scope>NUCLEOTIDE SEQUENCE [LARGE SCALE GENOMIC DNA]</scope>
    <source>
        <strain evidence="1 2">WLHS5</strain>
    </source>
</reference>
<keyword evidence="2" id="KW-1185">Reference proteome</keyword>